<dbReference type="EMBL" id="HBUE01077922">
    <property type="protein sequence ID" value="CAG6476093.1"/>
    <property type="molecule type" value="Transcribed_RNA"/>
</dbReference>
<reference evidence="1" key="1">
    <citation type="submission" date="2021-05" db="EMBL/GenBank/DDBJ databases">
        <authorList>
            <person name="Alioto T."/>
            <person name="Alioto T."/>
            <person name="Gomez Garrido J."/>
        </authorList>
    </citation>
    <scope>NUCLEOTIDE SEQUENCE</scope>
</reference>
<name>A0A8D8BIS6_CULPI</name>
<sequence>MSHGGVAAIGLLVVESDSVMDCTFCRAFCCALLPSKAKGGPPLAVELFDTGPVPDPSEVTSGAAKGASFASLALPVLLLSASWYEGDSSDFSDALSLSFLVCPELQ</sequence>
<evidence type="ECO:0000313" key="1">
    <source>
        <dbReference type="EMBL" id="CAG6476093.1"/>
    </source>
</evidence>
<proteinExistence type="predicted"/>
<organism evidence="1">
    <name type="scientific">Culex pipiens</name>
    <name type="common">House mosquito</name>
    <dbReference type="NCBI Taxonomy" id="7175"/>
    <lineage>
        <taxon>Eukaryota</taxon>
        <taxon>Metazoa</taxon>
        <taxon>Ecdysozoa</taxon>
        <taxon>Arthropoda</taxon>
        <taxon>Hexapoda</taxon>
        <taxon>Insecta</taxon>
        <taxon>Pterygota</taxon>
        <taxon>Neoptera</taxon>
        <taxon>Endopterygota</taxon>
        <taxon>Diptera</taxon>
        <taxon>Nematocera</taxon>
        <taxon>Culicoidea</taxon>
        <taxon>Culicidae</taxon>
        <taxon>Culicinae</taxon>
        <taxon>Culicini</taxon>
        <taxon>Culex</taxon>
        <taxon>Culex</taxon>
    </lineage>
</organism>
<protein>
    <submittedName>
        <fullName evidence="1">(northern house mosquito) hypothetical protein</fullName>
    </submittedName>
</protein>
<accession>A0A8D8BIS6</accession>
<dbReference type="AlphaFoldDB" id="A0A8D8BIS6"/>